<protein>
    <recommendedName>
        <fullName evidence="6">Metalloenzyme domain-containing protein</fullName>
    </recommendedName>
</protein>
<evidence type="ECO:0000256" key="4">
    <source>
        <dbReference type="ARBA" id="ARBA00005524"/>
    </source>
</evidence>
<dbReference type="GO" id="GO:0046872">
    <property type="term" value="F:metal ion binding"/>
    <property type="evidence" value="ECO:0007669"/>
    <property type="project" value="InterPro"/>
</dbReference>
<name>X1VPB5_9ZZZZ</name>
<dbReference type="PANTHER" id="PTHR31209">
    <property type="entry name" value="COFACTOR-INDEPENDENT PHOSPHOGLYCERATE MUTASE"/>
    <property type="match status" value="1"/>
</dbReference>
<comment type="similarity">
    <text evidence="4">Belongs to the BPG-independent phosphoglycerate mutase family. A-PGAM subfamily.</text>
</comment>
<evidence type="ECO:0000256" key="2">
    <source>
        <dbReference type="ARBA" id="ARBA00002315"/>
    </source>
</evidence>
<proteinExistence type="inferred from homology"/>
<feature type="domain" description="Metalloenzyme" evidence="6">
    <location>
        <begin position="13"/>
        <end position="115"/>
    </location>
</feature>
<comment type="caution">
    <text evidence="7">The sequence shown here is derived from an EMBL/GenBank/DDBJ whole genome shotgun (WGS) entry which is preliminary data.</text>
</comment>
<evidence type="ECO:0000256" key="3">
    <source>
        <dbReference type="ARBA" id="ARBA00004921"/>
    </source>
</evidence>
<accession>X1VPB5</accession>
<evidence type="ECO:0000256" key="1">
    <source>
        <dbReference type="ARBA" id="ARBA00000370"/>
    </source>
</evidence>
<dbReference type="PANTHER" id="PTHR31209:SF4">
    <property type="entry name" value="2,3-BISPHOSPHOGLYCERATE-INDEPENDENT PHOSPHOGLYCERATE MUTASE"/>
    <property type="match status" value="1"/>
</dbReference>
<comment type="function">
    <text evidence="2">Catalyzes the interconversion of 2-phosphoglycerate and 3-phosphoglycerate.</text>
</comment>
<dbReference type="AlphaFoldDB" id="X1VPB5"/>
<reference evidence="7" key="1">
    <citation type="journal article" date="2014" name="Front. Microbiol.">
        <title>High frequency of phylogenetically diverse reductive dehalogenase-homologous genes in deep subseafloor sedimentary metagenomes.</title>
        <authorList>
            <person name="Kawai M."/>
            <person name="Futagami T."/>
            <person name="Toyoda A."/>
            <person name="Takaki Y."/>
            <person name="Nishi S."/>
            <person name="Hori S."/>
            <person name="Arai W."/>
            <person name="Tsubouchi T."/>
            <person name="Morono Y."/>
            <person name="Uchiyama I."/>
            <person name="Ito T."/>
            <person name="Fujiyama A."/>
            <person name="Inagaki F."/>
            <person name="Takami H."/>
        </authorList>
    </citation>
    <scope>NUCLEOTIDE SEQUENCE</scope>
    <source>
        <strain evidence="7">Expedition CK06-06</strain>
    </source>
</reference>
<dbReference type="Pfam" id="PF01676">
    <property type="entry name" value="Metalloenzyme"/>
    <property type="match status" value="1"/>
</dbReference>
<comment type="pathway">
    <text evidence="3">Carbohydrate degradation.</text>
</comment>
<dbReference type="Gene3D" id="3.40.720.10">
    <property type="entry name" value="Alkaline Phosphatase, subunit A"/>
    <property type="match status" value="1"/>
</dbReference>
<dbReference type="InterPro" id="IPR017850">
    <property type="entry name" value="Alkaline_phosphatase_core_sf"/>
</dbReference>
<dbReference type="InterPro" id="IPR004456">
    <property type="entry name" value="Pglycerate_mutase_ApgM"/>
</dbReference>
<dbReference type="GO" id="GO:0004619">
    <property type="term" value="F:phosphoglycerate mutase activity"/>
    <property type="evidence" value="ECO:0007669"/>
    <property type="project" value="UniProtKB-EC"/>
</dbReference>
<evidence type="ECO:0000313" key="7">
    <source>
        <dbReference type="EMBL" id="GAJ18311.1"/>
    </source>
</evidence>
<dbReference type="EMBL" id="BARW01036492">
    <property type="protein sequence ID" value="GAJ18311.1"/>
    <property type="molecule type" value="Genomic_DNA"/>
</dbReference>
<gene>
    <name evidence="7" type="ORF">S12H4_56628</name>
</gene>
<evidence type="ECO:0000259" key="6">
    <source>
        <dbReference type="Pfam" id="PF01676"/>
    </source>
</evidence>
<evidence type="ECO:0000256" key="5">
    <source>
        <dbReference type="ARBA" id="ARBA00023152"/>
    </source>
</evidence>
<sequence>MSRGDIPATMIWLFWGSGKLLDMPAFKQIYRLNAAITSAVDVLRGLARMMGMGVLDIPGVKDGLDNDFTAQAVGALEAFKQHDLVVIHIEAPDEAAHAGSIDHKIEAIHRVDREVL</sequence>
<dbReference type="GO" id="GO:0006096">
    <property type="term" value="P:glycolytic process"/>
    <property type="evidence" value="ECO:0007669"/>
    <property type="project" value="UniProtKB-KW"/>
</dbReference>
<dbReference type="SUPFAM" id="SSF53649">
    <property type="entry name" value="Alkaline phosphatase-like"/>
    <property type="match status" value="1"/>
</dbReference>
<organism evidence="7">
    <name type="scientific">marine sediment metagenome</name>
    <dbReference type="NCBI Taxonomy" id="412755"/>
    <lineage>
        <taxon>unclassified sequences</taxon>
        <taxon>metagenomes</taxon>
        <taxon>ecological metagenomes</taxon>
    </lineage>
</organism>
<comment type="catalytic activity">
    <reaction evidence="1">
        <text>(2R)-2-phosphoglycerate = (2R)-3-phosphoglycerate</text>
        <dbReference type="Rhea" id="RHEA:15901"/>
        <dbReference type="ChEBI" id="CHEBI:58272"/>
        <dbReference type="ChEBI" id="CHEBI:58289"/>
        <dbReference type="EC" id="5.4.2.12"/>
    </reaction>
</comment>
<keyword evidence="5" id="KW-0324">Glycolysis</keyword>
<dbReference type="InterPro" id="IPR006124">
    <property type="entry name" value="Metalloenzyme"/>
</dbReference>
<feature type="non-terminal residue" evidence="7">
    <location>
        <position position="116"/>
    </location>
</feature>